<protein>
    <submittedName>
        <fullName evidence="1">Uncharacterized protein</fullName>
    </submittedName>
</protein>
<organism evidence="1 2">
    <name type="scientific">Actinocatenispora comari</name>
    <dbReference type="NCBI Taxonomy" id="2807577"/>
    <lineage>
        <taxon>Bacteria</taxon>
        <taxon>Bacillati</taxon>
        <taxon>Actinomycetota</taxon>
        <taxon>Actinomycetes</taxon>
        <taxon>Micromonosporales</taxon>
        <taxon>Micromonosporaceae</taxon>
        <taxon>Actinocatenispora</taxon>
    </lineage>
</organism>
<dbReference type="EMBL" id="BOPO01000084">
    <property type="protein sequence ID" value="GIL29152.1"/>
    <property type="molecule type" value="Genomic_DNA"/>
</dbReference>
<comment type="caution">
    <text evidence="1">The sequence shown here is derived from an EMBL/GenBank/DDBJ whole genome shotgun (WGS) entry which is preliminary data.</text>
</comment>
<evidence type="ECO:0000313" key="2">
    <source>
        <dbReference type="Proteomes" id="UP000614996"/>
    </source>
</evidence>
<gene>
    <name evidence="1" type="ORF">NUM_44060</name>
</gene>
<accession>A0A8J4ELD2</accession>
<keyword evidence="2" id="KW-1185">Reference proteome</keyword>
<sequence>MGRAPTIGGAVALPAWMGVGPVRVLDVRPDRIPGWVQIDGYEIGRPETETTYRAALAQLRTVPDATYSAP</sequence>
<dbReference type="RefSeq" id="WP_207126826.1">
    <property type="nucleotide sequence ID" value="NZ_BOPO01000084.1"/>
</dbReference>
<reference evidence="2" key="1">
    <citation type="journal article" date="2021" name="Int. J. Syst. Evol. Microbiol.">
        <title>Actinocatenispora comari sp. nov., an endophytic actinomycete isolated from aerial parts of Comarum salesowianum.</title>
        <authorList>
            <person name="Oyunbileg N."/>
            <person name="Iizaka Y."/>
            <person name="Hamada M."/>
            <person name="Davaapurev B.O."/>
            <person name="Fukumoto A."/>
            <person name="Tsetseg B."/>
            <person name="Kato F."/>
            <person name="Tamura T."/>
            <person name="Batkhuu J."/>
            <person name="Anzai Y."/>
        </authorList>
    </citation>
    <scope>NUCLEOTIDE SEQUENCE [LARGE SCALE GENOMIC DNA]</scope>
    <source>
        <strain evidence="2">NUM-2625</strain>
    </source>
</reference>
<proteinExistence type="predicted"/>
<name>A0A8J4ELD2_9ACTN</name>
<dbReference type="AlphaFoldDB" id="A0A8J4ELD2"/>
<dbReference type="Proteomes" id="UP000614996">
    <property type="component" value="Unassembled WGS sequence"/>
</dbReference>
<evidence type="ECO:0000313" key="1">
    <source>
        <dbReference type="EMBL" id="GIL29152.1"/>
    </source>
</evidence>